<keyword evidence="6" id="KW-0539">Nucleus</keyword>
<sequence length="838" mass="94600">MSSEKAPSKRKYVTTACDTCRESKVKVGNRFPYLQEKIPSKRSNDTDNHSATECVHLVITVNTKCDRVIIQRELISGSKTARRYAFSIRMIWLTLYELHQFINYHELTPPSMFDANEAALIHALDTLGLRDIKMTLKEMETRNRPASHEFQSDNHESFDANATSLVDSLDMGHLDSTIDLLPEPFMVLEHQDSYQVHAEPSSSLPGPSDKVQTSMATAVEKDIQARSNTSIPGDPSTAHEPIPQSNPPQPASIQGTEDISILQTNPHDSDDLEDIVHRLSDRMGSLQIGSDGRFRYYGPTSHFNLLQMPTPDNMTIHRTVRKDGRDYLHRMGLDLEVPPGMEEHLTNLFFTWHSPSIDVVDRNMYEMAKQQWNNHMEDTPYYSDALTNAMCCLGAAFEPRYHPTFITYPKSLSDFFADRAKILLEIELDSPTVATVQAMVVLSGHDIGCRRDARGWLYSGMAMRLAFDLGLHLDMSTYVANGSISEAEADLRSMVFWGAYTLDHHWGFLLGRPIRMNLEDVTMRKPGLVSRGVEPQRWSPYGLPHPTAFPAGLSLSHSPQLFSSSRVRLSEIMTPLGHVLYGSSKISREALQQLNAETTQRLLDWKDNLPECLKVNTAECDSPNLPHVLMLHLYYHQAIIHAHRPWMSKNGIQPQPQQGAGYVHARKMCVESATEISRLLYIYDKYYTFQRISVQAVAITCSAALMLIFTKALYRNSSNDQSTLENLNVCFRALEEFGSSWESAKRAQSFLLHMQGLWERSSRHYRGGKRVVSQSQDAAHSEHSDSPGSKRSRTSFCSAAGMGSMSMHPHVESVQMGSESEQLDWLWAVTMGSLPPTR</sequence>
<comment type="caution">
    <text evidence="9">The sequence shown here is derived from an EMBL/GenBank/DDBJ whole genome shotgun (WGS) entry which is preliminary data.</text>
</comment>
<organism evidence="9 10">
    <name type="scientific">Penicillium angulare</name>
    <dbReference type="NCBI Taxonomy" id="116970"/>
    <lineage>
        <taxon>Eukaryota</taxon>
        <taxon>Fungi</taxon>
        <taxon>Dikarya</taxon>
        <taxon>Ascomycota</taxon>
        <taxon>Pezizomycotina</taxon>
        <taxon>Eurotiomycetes</taxon>
        <taxon>Eurotiomycetidae</taxon>
        <taxon>Eurotiales</taxon>
        <taxon>Aspergillaceae</taxon>
        <taxon>Penicillium</taxon>
    </lineage>
</organism>
<evidence type="ECO:0000256" key="3">
    <source>
        <dbReference type="ARBA" id="ARBA00023015"/>
    </source>
</evidence>
<evidence type="ECO:0000256" key="6">
    <source>
        <dbReference type="ARBA" id="ARBA00023242"/>
    </source>
</evidence>
<reference evidence="9" key="2">
    <citation type="journal article" date="2023" name="IMA Fungus">
        <title>Comparative genomic study of the Penicillium genus elucidates a diverse pangenome and 15 lateral gene transfer events.</title>
        <authorList>
            <person name="Petersen C."/>
            <person name="Sorensen T."/>
            <person name="Nielsen M.R."/>
            <person name="Sondergaard T.E."/>
            <person name="Sorensen J.L."/>
            <person name="Fitzpatrick D.A."/>
            <person name="Frisvad J.C."/>
            <person name="Nielsen K.L."/>
        </authorList>
    </citation>
    <scope>NUCLEOTIDE SEQUENCE</scope>
    <source>
        <strain evidence="9">IBT 30069</strain>
    </source>
</reference>
<keyword evidence="2" id="KW-0862">Zinc</keyword>
<dbReference type="AlphaFoldDB" id="A0A9W9FU20"/>
<dbReference type="PANTHER" id="PTHR31313">
    <property type="entry name" value="TY1 ENHANCER ACTIVATOR"/>
    <property type="match status" value="1"/>
</dbReference>
<evidence type="ECO:0000256" key="5">
    <source>
        <dbReference type="ARBA" id="ARBA00023163"/>
    </source>
</evidence>
<feature type="region of interest" description="Disordered" evidence="7">
    <location>
        <begin position="227"/>
        <end position="254"/>
    </location>
</feature>
<dbReference type="InterPro" id="IPR051615">
    <property type="entry name" value="Transcr_Regulatory_Elem"/>
</dbReference>
<dbReference type="Pfam" id="PF04082">
    <property type="entry name" value="Fungal_trans"/>
    <property type="match status" value="1"/>
</dbReference>
<protein>
    <recommendedName>
        <fullName evidence="8">Xylanolytic transcriptional activator regulatory domain-containing protein</fullName>
    </recommendedName>
</protein>
<gene>
    <name evidence="9" type="ORF">N7456_003095</name>
</gene>
<dbReference type="EMBL" id="JAPQKH010000003">
    <property type="protein sequence ID" value="KAJ5106420.1"/>
    <property type="molecule type" value="Genomic_DNA"/>
</dbReference>
<evidence type="ECO:0000313" key="9">
    <source>
        <dbReference type="EMBL" id="KAJ5106420.1"/>
    </source>
</evidence>
<dbReference type="GO" id="GO:0003677">
    <property type="term" value="F:DNA binding"/>
    <property type="evidence" value="ECO:0007669"/>
    <property type="project" value="UniProtKB-KW"/>
</dbReference>
<feature type="region of interest" description="Disordered" evidence="7">
    <location>
        <begin position="769"/>
        <end position="795"/>
    </location>
</feature>
<keyword evidence="1" id="KW-0479">Metal-binding</keyword>
<dbReference type="GO" id="GO:0006351">
    <property type="term" value="P:DNA-templated transcription"/>
    <property type="evidence" value="ECO:0007669"/>
    <property type="project" value="InterPro"/>
</dbReference>
<name>A0A9W9FU20_9EURO</name>
<dbReference type="SMART" id="SM00906">
    <property type="entry name" value="Fungal_trans"/>
    <property type="match status" value="1"/>
</dbReference>
<feature type="domain" description="Xylanolytic transcriptional activator regulatory" evidence="8">
    <location>
        <begin position="455"/>
        <end position="532"/>
    </location>
</feature>
<keyword evidence="10" id="KW-1185">Reference proteome</keyword>
<accession>A0A9W9FU20</accession>
<evidence type="ECO:0000259" key="8">
    <source>
        <dbReference type="SMART" id="SM00906"/>
    </source>
</evidence>
<feature type="compositionally biased region" description="Polar residues" evidence="7">
    <location>
        <begin position="786"/>
        <end position="795"/>
    </location>
</feature>
<keyword evidence="5" id="KW-0804">Transcription</keyword>
<evidence type="ECO:0000256" key="7">
    <source>
        <dbReference type="SAM" id="MobiDB-lite"/>
    </source>
</evidence>
<evidence type="ECO:0000256" key="2">
    <source>
        <dbReference type="ARBA" id="ARBA00022833"/>
    </source>
</evidence>
<evidence type="ECO:0000256" key="1">
    <source>
        <dbReference type="ARBA" id="ARBA00022723"/>
    </source>
</evidence>
<evidence type="ECO:0000313" key="10">
    <source>
        <dbReference type="Proteomes" id="UP001149165"/>
    </source>
</evidence>
<dbReference type="InterPro" id="IPR007219">
    <property type="entry name" value="XnlR_reg_dom"/>
</dbReference>
<evidence type="ECO:0000256" key="4">
    <source>
        <dbReference type="ARBA" id="ARBA00023125"/>
    </source>
</evidence>
<dbReference type="GO" id="GO:0008270">
    <property type="term" value="F:zinc ion binding"/>
    <property type="evidence" value="ECO:0007669"/>
    <property type="project" value="InterPro"/>
</dbReference>
<dbReference type="Proteomes" id="UP001149165">
    <property type="component" value="Unassembled WGS sequence"/>
</dbReference>
<reference evidence="9" key="1">
    <citation type="submission" date="2022-11" db="EMBL/GenBank/DDBJ databases">
        <authorList>
            <person name="Petersen C."/>
        </authorList>
    </citation>
    <scope>NUCLEOTIDE SEQUENCE</scope>
    <source>
        <strain evidence="9">IBT 30069</strain>
    </source>
</reference>
<keyword evidence="3" id="KW-0805">Transcription regulation</keyword>
<dbReference type="OrthoDB" id="2154091at2759"/>
<dbReference type="PANTHER" id="PTHR31313:SF77">
    <property type="entry name" value="ZN(II)2CYS6 TRANSCRIPTION FACTOR (EUROFUNG)"/>
    <property type="match status" value="1"/>
</dbReference>
<proteinExistence type="predicted"/>
<feature type="compositionally biased region" description="Polar residues" evidence="7">
    <location>
        <begin position="200"/>
        <end position="214"/>
    </location>
</feature>
<dbReference type="CDD" id="cd12148">
    <property type="entry name" value="fungal_TF_MHR"/>
    <property type="match status" value="1"/>
</dbReference>
<keyword evidence="4" id="KW-0238">DNA-binding</keyword>
<feature type="region of interest" description="Disordered" evidence="7">
    <location>
        <begin position="194"/>
        <end position="214"/>
    </location>
</feature>